<reference evidence="3 4" key="1">
    <citation type="submission" date="2016-11" db="EMBL/GenBank/DDBJ databases">
        <authorList>
            <person name="Jaros S."/>
            <person name="Januszkiewicz K."/>
            <person name="Wedrychowicz H."/>
        </authorList>
    </citation>
    <scope>NUCLEOTIDE SEQUENCE [LARGE SCALE GENOMIC DNA]</scope>
    <source>
        <strain evidence="3 4">CGMCC 4.5723</strain>
    </source>
</reference>
<proteinExistence type="predicted"/>
<dbReference type="PANTHER" id="PTHR46112:SF2">
    <property type="entry name" value="XAA-PRO AMINOPEPTIDASE P-RELATED"/>
    <property type="match status" value="1"/>
</dbReference>
<dbReference type="PANTHER" id="PTHR46112">
    <property type="entry name" value="AMINOPEPTIDASE"/>
    <property type="match status" value="1"/>
</dbReference>
<dbReference type="Gene3D" id="3.40.350.10">
    <property type="entry name" value="Creatinase/prolidase N-terminal domain"/>
    <property type="match status" value="1"/>
</dbReference>
<dbReference type="SUPFAM" id="SSF55920">
    <property type="entry name" value="Creatinase/aminopeptidase"/>
    <property type="match status" value="1"/>
</dbReference>
<dbReference type="Proteomes" id="UP000184452">
    <property type="component" value="Unassembled WGS sequence"/>
</dbReference>
<name>A0A1M6BL41_9ACTN</name>
<keyword evidence="3" id="KW-0645">Protease</keyword>
<dbReference type="Pfam" id="PF01321">
    <property type="entry name" value="Creatinase_N"/>
    <property type="match status" value="1"/>
</dbReference>
<dbReference type="InterPro" id="IPR036005">
    <property type="entry name" value="Creatinase/aminopeptidase-like"/>
</dbReference>
<dbReference type="InterPro" id="IPR050659">
    <property type="entry name" value="Peptidase_M24B"/>
</dbReference>
<evidence type="ECO:0000259" key="2">
    <source>
        <dbReference type="Pfam" id="PF01321"/>
    </source>
</evidence>
<dbReference type="OrthoDB" id="9806388at2"/>
<sequence length="399" mass="42452">MAPNTDRLIRRMDALGADALVATTLENVRYLTGVSSVSLEIFPHTGECAAVVSRERPDRPYLVSSRCDLDQALDAEADLAGAVGFGTFHREAAGREGPDPRQVELGRLWRTGPVPATAAEALAGVLRGAGLDTARICLDTGALRPGALDTLADALPGARLRTDGADLLRWTRKVKTAPEERLLAAAAAVAEEGIRAVAAIAAPGVTERDLVREFERTVAGAGGRPRFTHIKVGAGAVLGQTRPTDTPLRRGDAVWFDVGCVLDGYWADIARVLTLGEPDARVRAYYDAMLAGTDRALAAAAPGMTGKELFDITVEAVREAGVPHYRRNHVGHGIGVEVYDRVLIGPDEEDVIEEGTVVNIETPYYEFGFGAVQVEDPFVVRSAGNELLTTLDRGLGVLA</sequence>
<gene>
    <name evidence="3" type="ORF">SAMN05421803_101391</name>
</gene>
<keyword evidence="3" id="KW-0378">Hydrolase</keyword>
<dbReference type="InterPro" id="IPR000587">
    <property type="entry name" value="Creatinase_N"/>
</dbReference>
<protein>
    <submittedName>
        <fullName evidence="3">Xaa-Pro aminopeptidase</fullName>
    </submittedName>
</protein>
<dbReference type="EMBL" id="FQZK01000001">
    <property type="protein sequence ID" value="SHI49223.1"/>
    <property type="molecule type" value="Genomic_DNA"/>
</dbReference>
<organism evidence="3 4">
    <name type="scientific">Nocardiopsis flavescens</name>
    <dbReference type="NCBI Taxonomy" id="758803"/>
    <lineage>
        <taxon>Bacteria</taxon>
        <taxon>Bacillati</taxon>
        <taxon>Actinomycetota</taxon>
        <taxon>Actinomycetes</taxon>
        <taxon>Streptosporangiales</taxon>
        <taxon>Nocardiopsidaceae</taxon>
        <taxon>Nocardiopsis</taxon>
    </lineage>
</organism>
<keyword evidence="4" id="KW-1185">Reference proteome</keyword>
<evidence type="ECO:0000313" key="4">
    <source>
        <dbReference type="Proteomes" id="UP000184452"/>
    </source>
</evidence>
<dbReference type="CDD" id="cd01066">
    <property type="entry name" value="APP_MetAP"/>
    <property type="match status" value="1"/>
</dbReference>
<dbReference type="InterPro" id="IPR029149">
    <property type="entry name" value="Creatin/AminoP/Spt16_N"/>
</dbReference>
<accession>A0A1M6BL41</accession>
<dbReference type="SUPFAM" id="SSF53092">
    <property type="entry name" value="Creatinase/prolidase N-terminal domain"/>
    <property type="match status" value="1"/>
</dbReference>
<dbReference type="Pfam" id="PF00557">
    <property type="entry name" value="Peptidase_M24"/>
    <property type="match status" value="1"/>
</dbReference>
<dbReference type="GO" id="GO:0004177">
    <property type="term" value="F:aminopeptidase activity"/>
    <property type="evidence" value="ECO:0007669"/>
    <property type="project" value="UniProtKB-KW"/>
</dbReference>
<dbReference type="Gene3D" id="3.90.230.10">
    <property type="entry name" value="Creatinase/methionine aminopeptidase superfamily"/>
    <property type="match status" value="1"/>
</dbReference>
<keyword evidence="3" id="KW-0031">Aminopeptidase</keyword>
<evidence type="ECO:0000259" key="1">
    <source>
        <dbReference type="Pfam" id="PF00557"/>
    </source>
</evidence>
<dbReference type="RefSeq" id="WP_073374259.1">
    <property type="nucleotide sequence ID" value="NZ_FQZK01000001.1"/>
</dbReference>
<dbReference type="AlphaFoldDB" id="A0A1M6BL41"/>
<evidence type="ECO:0000313" key="3">
    <source>
        <dbReference type="EMBL" id="SHI49223.1"/>
    </source>
</evidence>
<feature type="domain" description="Creatinase N-terminal" evidence="2">
    <location>
        <begin position="6"/>
        <end position="172"/>
    </location>
</feature>
<dbReference type="InterPro" id="IPR000994">
    <property type="entry name" value="Pept_M24"/>
</dbReference>
<dbReference type="STRING" id="758803.SAMN05421803_101391"/>
<feature type="domain" description="Peptidase M24" evidence="1">
    <location>
        <begin position="183"/>
        <end position="381"/>
    </location>
</feature>